<dbReference type="InterPro" id="IPR039422">
    <property type="entry name" value="MarR/SlyA-like"/>
</dbReference>
<evidence type="ECO:0000256" key="2">
    <source>
        <dbReference type="ARBA" id="ARBA00023125"/>
    </source>
</evidence>
<dbReference type="PANTHER" id="PTHR33164:SF103">
    <property type="entry name" value="REGULATORY PROTEIN MARR"/>
    <property type="match status" value="1"/>
</dbReference>
<organism evidence="5 6">
    <name type="scientific">Mycolicibacterium chitae</name>
    <name type="common">Mycobacterium chitae</name>
    <dbReference type="NCBI Taxonomy" id="1792"/>
    <lineage>
        <taxon>Bacteria</taxon>
        <taxon>Bacillati</taxon>
        <taxon>Actinomycetota</taxon>
        <taxon>Actinomycetes</taxon>
        <taxon>Mycobacteriales</taxon>
        <taxon>Mycobacteriaceae</taxon>
        <taxon>Mycolicibacterium</taxon>
    </lineage>
</organism>
<dbReference type="GO" id="GO:0003677">
    <property type="term" value="F:DNA binding"/>
    <property type="evidence" value="ECO:0007669"/>
    <property type="project" value="UniProtKB-KW"/>
</dbReference>
<evidence type="ECO:0000256" key="1">
    <source>
        <dbReference type="ARBA" id="ARBA00023015"/>
    </source>
</evidence>
<dbReference type="PANTHER" id="PTHR33164">
    <property type="entry name" value="TRANSCRIPTIONAL REGULATOR, MARR FAMILY"/>
    <property type="match status" value="1"/>
</dbReference>
<gene>
    <name evidence="5" type="ORF">NCTC10485_01716</name>
</gene>
<keyword evidence="6" id="KW-1185">Reference proteome</keyword>
<dbReference type="InterPro" id="IPR023187">
    <property type="entry name" value="Tscrpt_reg_MarR-type_CS"/>
</dbReference>
<protein>
    <submittedName>
        <fullName evidence="5">MarR family transcriptional regulator</fullName>
    </submittedName>
</protein>
<dbReference type="InterPro" id="IPR036388">
    <property type="entry name" value="WH-like_DNA-bd_sf"/>
</dbReference>
<dbReference type="InterPro" id="IPR036390">
    <property type="entry name" value="WH_DNA-bd_sf"/>
</dbReference>
<dbReference type="PROSITE" id="PS01117">
    <property type="entry name" value="HTH_MARR_1"/>
    <property type="match status" value="1"/>
</dbReference>
<keyword evidence="2" id="KW-0238">DNA-binding</keyword>
<dbReference type="SUPFAM" id="SSF46785">
    <property type="entry name" value="Winged helix' DNA-binding domain"/>
    <property type="match status" value="1"/>
</dbReference>
<dbReference type="SMART" id="SM00347">
    <property type="entry name" value="HTH_MARR"/>
    <property type="match status" value="1"/>
</dbReference>
<reference evidence="5 6" key="1">
    <citation type="submission" date="2018-12" db="EMBL/GenBank/DDBJ databases">
        <authorList>
            <consortium name="Pathogen Informatics"/>
        </authorList>
    </citation>
    <scope>NUCLEOTIDE SEQUENCE [LARGE SCALE GENOMIC DNA]</scope>
    <source>
        <strain evidence="5 6">NCTC10485</strain>
    </source>
</reference>
<evidence type="ECO:0000256" key="3">
    <source>
        <dbReference type="ARBA" id="ARBA00023163"/>
    </source>
</evidence>
<dbReference type="EMBL" id="LR134355">
    <property type="protein sequence ID" value="VEG47436.1"/>
    <property type="molecule type" value="Genomic_DNA"/>
</dbReference>
<dbReference type="GO" id="GO:0006950">
    <property type="term" value="P:response to stress"/>
    <property type="evidence" value="ECO:0007669"/>
    <property type="project" value="TreeGrafter"/>
</dbReference>
<dbReference type="InterPro" id="IPR000835">
    <property type="entry name" value="HTH_MarR-typ"/>
</dbReference>
<keyword evidence="3" id="KW-0804">Transcription</keyword>
<sequence>MTTYVCQDYEYADVMDVTASDTRDLALALHELSWRIARFGPAQVGLEPLPASEVAVLRAVLEQPGRGVSDAAASIAMQPSNVSAAVRSLVARGLIEKRPDPDDKRMTLLHPTARARKDRSAIETALAGSVSQALGELSDEHVSALLRAVPAMRALSGAVTEMIR</sequence>
<feature type="domain" description="HTH marR-type" evidence="4">
    <location>
        <begin position="22"/>
        <end position="154"/>
    </location>
</feature>
<dbReference type="Gene3D" id="1.10.10.10">
    <property type="entry name" value="Winged helix-like DNA-binding domain superfamily/Winged helix DNA-binding domain"/>
    <property type="match status" value="1"/>
</dbReference>
<name>A0A3S4RG16_MYCCI</name>
<accession>A0A3S4RG16</accession>
<evidence type="ECO:0000313" key="5">
    <source>
        <dbReference type="EMBL" id="VEG47436.1"/>
    </source>
</evidence>
<dbReference type="Proteomes" id="UP000282551">
    <property type="component" value="Chromosome"/>
</dbReference>
<evidence type="ECO:0000313" key="6">
    <source>
        <dbReference type="Proteomes" id="UP000282551"/>
    </source>
</evidence>
<dbReference type="Pfam" id="PF12802">
    <property type="entry name" value="MarR_2"/>
    <property type="match status" value="1"/>
</dbReference>
<keyword evidence="1" id="KW-0805">Transcription regulation</keyword>
<dbReference type="PROSITE" id="PS50995">
    <property type="entry name" value="HTH_MARR_2"/>
    <property type="match status" value="1"/>
</dbReference>
<dbReference type="GO" id="GO:0003700">
    <property type="term" value="F:DNA-binding transcription factor activity"/>
    <property type="evidence" value="ECO:0007669"/>
    <property type="project" value="InterPro"/>
</dbReference>
<dbReference type="AlphaFoldDB" id="A0A3S4RG16"/>
<evidence type="ECO:0000259" key="4">
    <source>
        <dbReference type="PROSITE" id="PS50995"/>
    </source>
</evidence>
<proteinExistence type="predicted"/>